<organism evidence="8 9">
    <name type="scientific">Toxoplasma gondii ARI</name>
    <dbReference type="NCBI Taxonomy" id="1074872"/>
    <lineage>
        <taxon>Eukaryota</taxon>
        <taxon>Sar</taxon>
        <taxon>Alveolata</taxon>
        <taxon>Apicomplexa</taxon>
        <taxon>Conoidasida</taxon>
        <taxon>Coccidia</taxon>
        <taxon>Eucoccidiorida</taxon>
        <taxon>Eimeriorina</taxon>
        <taxon>Sarcocystidae</taxon>
        <taxon>Toxoplasma</taxon>
    </lineage>
</organism>
<dbReference type="Gene3D" id="2.120.10.80">
    <property type="entry name" value="Kelch-type beta propeller"/>
    <property type="match status" value="1"/>
</dbReference>
<dbReference type="PANTHER" id="PTHR46093">
    <property type="entry name" value="ACYL-COA-BINDING DOMAIN-CONTAINING PROTEIN 5"/>
    <property type="match status" value="1"/>
</dbReference>
<dbReference type="AlphaFoldDB" id="A0A139XZA4"/>
<dbReference type="Pfam" id="PF07974">
    <property type="entry name" value="EGF_2"/>
    <property type="match status" value="1"/>
</dbReference>
<keyword evidence="1" id="KW-0880">Kelch repeat</keyword>
<gene>
    <name evidence="8" type="ORF">TGARI_202285</name>
</gene>
<evidence type="ECO:0000256" key="5">
    <source>
        <dbReference type="SAM" id="MobiDB-lite"/>
    </source>
</evidence>
<evidence type="ECO:0000313" key="9">
    <source>
        <dbReference type="Proteomes" id="UP000074247"/>
    </source>
</evidence>
<evidence type="ECO:0000256" key="6">
    <source>
        <dbReference type="SAM" id="Phobius"/>
    </source>
</evidence>
<dbReference type="EMBL" id="AGQS02004490">
    <property type="protein sequence ID" value="KYF44124.1"/>
    <property type="molecule type" value="Genomic_DNA"/>
</dbReference>
<evidence type="ECO:0000256" key="3">
    <source>
        <dbReference type="ARBA" id="ARBA00023157"/>
    </source>
</evidence>
<dbReference type="PROSITE" id="PS01186">
    <property type="entry name" value="EGF_2"/>
    <property type="match status" value="1"/>
</dbReference>
<comment type="caution">
    <text evidence="8">The sequence shown here is derived from an EMBL/GenBank/DDBJ whole genome shotgun (WGS) entry which is preliminary data.</text>
</comment>
<feature type="disulfide bond" evidence="4">
    <location>
        <begin position="231"/>
        <end position="240"/>
    </location>
</feature>
<dbReference type="PANTHER" id="PTHR46093:SF18">
    <property type="entry name" value="FIBRONECTIN TYPE-III DOMAIN-CONTAINING PROTEIN"/>
    <property type="match status" value="1"/>
</dbReference>
<sequence>MRQALFRRKCEVSVAEKRSLQHGHGVCRWVYNIEANIWEQPRTSGGEPSPREGHIAIRNGHSILIVGGCDVSRDVQKCYNDVWKLDTSRMLWTLLSASHPLFGAREQHTVHPISGGRILVIGGQKLFAHDYQDVVMFETESCGGTPSCSGNGACINGSCSCNRNWVSHDCGEKDGCPLGCRGHGFCLSGVCHCLPGFSGETCYSGKLCPGSGYKGDCNGNGTCNSDGICECKREFRGSGCEQLTEPGGSRTGQPAGTPVTDSSELPGSPEPEAGIFGIPVSGLSMLTTNLMEMDEPPSVQRNVSLSSGGAPDVINALEPQIPGMPRTDIPIPEAKIQPPHANMPTVDIRSPLPNPPSYEATMPYIPVGMKVVVGALSILGGGATVSLMYAVNQKRK</sequence>
<dbReference type="InterPro" id="IPR011043">
    <property type="entry name" value="Gal_Oxase/kelch_b-propeller"/>
</dbReference>
<accession>A0A139XZA4</accession>
<dbReference type="InterPro" id="IPR013111">
    <property type="entry name" value="EGF_extracell"/>
</dbReference>
<evidence type="ECO:0000259" key="7">
    <source>
        <dbReference type="PROSITE" id="PS50026"/>
    </source>
</evidence>
<dbReference type="Pfam" id="PF24681">
    <property type="entry name" value="Kelch_KLHDC2_KLHL20_DRC7"/>
    <property type="match status" value="1"/>
</dbReference>
<reference evidence="8 9" key="1">
    <citation type="journal article" date="2016" name="Nat. Commun.">
        <title>Local admixture of amplified and diversified secreted pathogenesis determinants shapes mosaic Toxoplasma gondii genomes.</title>
        <authorList>
            <person name="Lorenzi H."/>
            <person name="Khan A."/>
            <person name="Behnke M.S."/>
            <person name="Namasivayam S."/>
            <person name="Swapna L.S."/>
            <person name="Hadjithomas M."/>
            <person name="Karamycheva S."/>
            <person name="Pinney D."/>
            <person name="Brunk B.P."/>
            <person name="Ajioka J.W."/>
            <person name="Ajzenberg D."/>
            <person name="Boothroyd J.C."/>
            <person name="Boyle J.P."/>
            <person name="Darde M.L."/>
            <person name="Diaz-Miranda M.A."/>
            <person name="Dubey J.P."/>
            <person name="Fritz H.M."/>
            <person name="Gennari S.M."/>
            <person name="Gregory B.D."/>
            <person name="Kim K."/>
            <person name="Saeij J.P."/>
            <person name="Su C."/>
            <person name="White M.W."/>
            <person name="Zhu X.Q."/>
            <person name="Howe D.K."/>
            <person name="Rosenthal B.M."/>
            <person name="Grigg M.E."/>
            <person name="Parkinson J."/>
            <person name="Liu L."/>
            <person name="Kissinger J.C."/>
            <person name="Roos D.S."/>
            <person name="Sibley L.D."/>
        </authorList>
    </citation>
    <scope>NUCLEOTIDE SEQUENCE [LARGE SCALE GENOMIC DNA]</scope>
    <source>
        <strain evidence="8 9">ARI</strain>
    </source>
</reference>
<protein>
    <submittedName>
        <fullName evidence="8">EGF family domain-containing protein</fullName>
    </submittedName>
</protein>
<name>A0A139XZA4_TOXGO</name>
<keyword evidence="6" id="KW-1133">Transmembrane helix</keyword>
<feature type="region of interest" description="Disordered" evidence="5">
    <location>
        <begin position="242"/>
        <end position="277"/>
    </location>
</feature>
<evidence type="ECO:0000256" key="4">
    <source>
        <dbReference type="PROSITE-ProRule" id="PRU00076"/>
    </source>
</evidence>
<keyword evidence="6" id="KW-0472">Membrane</keyword>
<dbReference type="VEuPathDB" id="ToxoDB:TGARI_202285"/>
<dbReference type="InterPro" id="IPR000742">
    <property type="entry name" value="EGF"/>
</dbReference>
<dbReference type="Gene3D" id="2.10.25.10">
    <property type="entry name" value="Laminin"/>
    <property type="match status" value="1"/>
</dbReference>
<dbReference type="InterPro" id="IPR015915">
    <property type="entry name" value="Kelch-typ_b-propeller"/>
</dbReference>
<dbReference type="OrthoDB" id="329528at2759"/>
<feature type="domain" description="EGF-like" evidence="7">
    <location>
        <begin position="204"/>
        <end position="241"/>
    </location>
</feature>
<keyword evidence="3 4" id="KW-1015">Disulfide bond</keyword>
<keyword evidence="6" id="KW-0812">Transmembrane</keyword>
<keyword evidence="4" id="KW-0245">EGF-like domain</keyword>
<evidence type="ECO:0000313" key="8">
    <source>
        <dbReference type="EMBL" id="KYF44124.1"/>
    </source>
</evidence>
<dbReference type="Proteomes" id="UP000074247">
    <property type="component" value="Unassembled WGS sequence"/>
</dbReference>
<evidence type="ECO:0000256" key="2">
    <source>
        <dbReference type="ARBA" id="ARBA00022737"/>
    </source>
</evidence>
<feature type="compositionally biased region" description="Polar residues" evidence="5">
    <location>
        <begin position="251"/>
        <end position="265"/>
    </location>
</feature>
<dbReference type="PROSITE" id="PS00022">
    <property type="entry name" value="EGF_1"/>
    <property type="match status" value="2"/>
</dbReference>
<dbReference type="SUPFAM" id="SSF50965">
    <property type="entry name" value="Galactose oxidase, central domain"/>
    <property type="match status" value="1"/>
</dbReference>
<feature type="transmembrane region" description="Helical" evidence="6">
    <location>
        <begin position="371"/>
        <end position="391"/>
    </location>
</feature>
<comment type="caution">
    <text evidence="4">Lacks conserved residue(s) required for the propagation of feature annotation.</text>
</comment>
<dbReference type="PROSITE" id="PS50026">
    <property type="entry name" value="EGF_3"/>
    <property type="match status" value="1"/>
</dbReference>
<evidence type="ECO:0000256" key="1">
    <source>
        <dbReference type="ARBA" id="ARBA00022441"/>
    </source>
</evidence>
<proteinExistence type="predicted"/>
<keyword evidence="2" id="KW-0677">Repeat</keyword>